<dbReference type="PANTHER" id="PTHR12677:SF59">
    <property type="entry name" value="GOLGI APPARATUS MEMBRANE PROTEIN TVP38-RELATED"/>
    <property type="match status" value="1"/>
</dbReference>
<evidence type="ECO:0000256" key="3">
    <source>
        <dbReference type="ARBA" id="ARBA00022692"/>
    </source>
</evidence>
<dbReference type="AlphaFoldDB" id="A0A7D5K017"/>
<keyword evidence="2" id="KW-1003">Cell membrane</keyword>
<organism evidence="8 9">
    <name type="scientific">Halorarum halophilum</name>
    <dbReference type="NCBI Taxonomy" id="2743090"/>
    <lineage>
        <taxon>Archaea</taxon>
        <taxon>Methanobacteriati</taxon>
        <taxon>Methanobacteriota</taxon>
        <taxon>Stenosarchaea group</taxon>
        <taxon>Halobacteria</taxon>
        <taxon>Halobacteriales</taxon>
        <taxon>Haloferacaceae</taxon>
        <taxon>Halorarum</taxon>
    </lineage>
</organism>
<dbReference type="Proteomes" id="UP000509750">
    <property type="component" value="Chromosome"/>
</dbReference>
<dbReference type="GeneID" id="56027583"/>
<dbReference type="OrthoDB" id="235837at2157"/>
<feature type="transmembrane region" description="Helical" evidence="6">
    <location>
        <begin position="12"/>
        <end position="31"/>
    </location>
</feature>
<evidence type="ECO:0000256" key="6">
    <source>
        <dbReference type="SAM" id="Phobius"/>
    </source>
</evidence>
<feature type="transmembrane region" description="Helical" evidence="6">
    <location>
        <begin position="169"/>
        <end position="189"/>
    </location>
</feature>
<dbReference type="InterPro" id="IPR015414">
    <property type="entry name" value="TMEM64"/>
</dbReference>
<dbReference type="RefSeq" id="WP_179167976.1">
    <property type="nucleotide sequence ID" value="NZ_CP058529.1"/>
</dbReference>
<evidence type="ECO:0000256" key="2">
    <source>
        <dbReference type="ARBA" id="ARBA00022475"/>
    </source>
</evidence>
<dbReference type="InterPro" id="IPR032816">
    <property type="entry name" value="VTT_dom"/>
</dbReference>
<comment type="subcellular location">
    <subcellularLocation>
        <location evidence="1">Cell membrane</location>
        <topology evidence="1">Multi-pass membrane protein</topology>
    </subcellularLocation>
</comment>
<keyword evidence="9" id="KW-1185">Reference proteome</keyword>
<feature type="transmembrane region" description="Helical" evidence="6">
    <location>
        <begin position="195"/>
        <end position="215"/>
    </location>
</feature>
<reference evidence="8 9" key="1">
    <citation type="submission" date="2020-07" db="EMBL/GenBank/DDBJ databases">
        <title>Gai3-2, isolated from salt lake.</title>
        <authorList>
            <person name="Cui H."/>
            <person name="Shi X."/>
        </authorList>
    </citation>
    <scope>NUCLEOTIDE SEQUENCE [LARGE SCALE GENOMIC DNA]</scope>
    <source>
        <strain evidence="8 9">Gai3-2</strain>
    </source>
</reference>
<evidence type="ECO:0000313" key="8">
    <source>
        <dbReference type="EMBL" id="QLG26401.1"/>
    </source>
</evidence>
<proteinExistence type="predicted"/>
<name>A0A7D5K017_9EURY</name>
<gene>
    <name evidence="8" type="ORF">HUG10_02080</name>
</gene>
<dbReference type="Pfam" id="PF09335">
    <property type="entry name" value="VTT_dom"/>
    <property type="match status" value="1"/>
</dbReference>
<dbReference type="GO" id="GO:0005886">
    <property type="term" value="C:plasma membrane"/>
    <property type="evidence" value="ECO:0007669"/>
    <property type="project" value="UniProtKB-SubCell"/>
</dbReference>
<evidence type="ECO:0000259" key="7">
    <source>
        <dbReference type="Pfam" id="PF09335"/>
    </source>
</evidence>
<sequence>MNPFVSADARRRFLRSAALVAVCLLGGAFTLRTFTPSLSDPDALRSAFLGLGPYAGAGFVLFAALAVVLAPVPGQVVAFLGGYLFGPVAGTAYSLVGFTLGSGAAFLLSRTYGRPFLERTIAGDLLARFDGFVGETGILGVFVVFLVPGLPDDVVCFAAGLTRIRLSRLLAAAFLGRAPGITLVALAGASVETGSFNAALAILAAVAVVTLLGWYSRRRIERLVRDYSASTRR</sequence>
<evidence type="ECO:0000256" key="4">
    <source>
        <dbReference type="ARBA" id="ARBA00022989"/>
    </source>
</evidence>
<dbReference type="PANTHER" id="PTHR12677">
    <property type="entry name" value="GOLGI APPARATUS MEMBRANE PROTEIN TVP38-RELATED"/>
    <property type="match status" value="1"/>
</dbReference>
<evidence type="ECO:0000256" key="1">
    <source>
        <dbReference type="ARBA" id="ARBA00004651"/>
    </source>
</evidence>
<feature type="transmembrane region" description="Helical" evidence="6">
    <location>
        <begin position="84"/>
        <end position="108"/>
    </location>
</feature>
<evidence type="ECO:0000313" key="9">
    <source>
        <dbReference type="Proteomes" id="UP000509750"/>
    </source>
</evidence>
<accession>A0A7D5K017</accession>
<dbReference type="KEGG" id="halg:HUG10_02080"/>
<keyword evidence="5 6" id="KW-0472">Membrane</keyword>
<keyword evidence="3 6" id="KW-0812">Transmembrane</keyword>
<evidence type="ECO:0000256" key="5">
    <source>
        <dbReference type="ARBA" id="ARBA00023136"/>
    </source>
</evidence>
<feature type="transmembrane region" description="Helical" evidence="6">
    <location>
        <begin position="51"/>
        <end position="72"/>
    </location>
</feature>
<dbReference type="EMBL" id="CP058529">
    <property type="protein sequence ID" value="QLG26401.1"/>
    <property type="molecule type" value="Genomic_DNA"/>
</dbReference>
<feature type="transmembrane region" description="Helical" evidence="6">
    <location>
        <begin position="138"/>
        <end position="162"/>
    </location>
</feature>
<protein>
    <submittedName>
        <fullName evidence="8">TVP38/TMEM64 family protein</fullName>
    </submittedName>
</protein>
<keyword evidence="4 6" id="KW-1133">Transmembrane helix</keyword>
<feature type="domain" description="VTT" evidence="7">
    <location>
        <begin position="72"/>
        <end position="189"/>
    </location>
</feature>